<dbReference type="SMART" id="SM00448">
    <property type="entry name" value="REC"/>
    <property type="match status" value="1"/>
</dbReference>
<sequence length="224" mass="25229">MIKALIVEDDKLLAASLKAAISEKFDADVCYNGLDGQKLVNENVYDFVIADSILPGMGGIDLLDYIREEKELKTPVIVITIAESTEEKARVMKHRVTEYLPRVADASLLLTTMSNLLQRESNLKGENEITYKDLVLDLKNELVSSNGGTLDTIKGKYLELLSFFVINNNIVLEKEEIFDRVWGVDSETTINAIEVYISGLRKELRKIGYDKNLRTVRGVGYTFE</sequence>
<dbReference type="InterPro" id="IPR016032">
    <property type="entry name" value="Sig_transdc_resp-reg_C-effctor"/>
</dbReference>
<dbReference type="AlphaFoldDB" id="A0A134A5X1"/>
<dbReference type="GO" id="GO:0000156">
    <property type="term" value="F:phosphorelay response regulator activity"/>
    <property type="evidence" value="ECO:0007669"/>
    <property type="project" value="TreeGrafter"/>
</dbReference>
<proteinExistence type="predicted"/>
<name>A0A134A5X1_9BACL</name>
<dbReference type="STRING" id="1379.HMPREF3186_00307"/>
<dbReference type="CDD" id="cd00383">
    <property type="entry name" value="trans_reg_C"/>
    <property type="match status" value="1"/>
</dbReference>
<dbReference type="SUPFAM" id="SSF46894">
    <property type="entry name" value="C-terminal effector domain of the bipartite response regulators"/>
    <property type="match status" value="1"/>
</dbReference>
<dbReference type="SMART" id="SM00862">
    <property type="entry name" value="Trans_reg_C"/>
    <property type="match status" value="1"/>
</dbReference>
<evidence type="ECO:0000256" key="5">
    <source>
        <dbReference type="ARBA" id="ARBA00023163"/>
    </source>
</evidence>
<dbReference type="SUPFAM" id="SSF52172">
    <property type="entry name" value="CheY-like"/>
    <property type="match status" value="1"/>
</dbReference>
<dbReference type="EMBL" id="LSDC01000018">
    <property type="protein sequence ID" value="KXB63121.1"/>
    <property type="molecule type" value="Genomic_DNA"/>
</dbReference>
<keyword evidence="4 7" id="KW-0238">DNA-binding</keyword>
<evidence type="ECO:0000313" key="10">
    <source>
        <dbReference type="EMBL" id="KXB63121.1"/>
    </source>
</evidence>
<feature type="domain" description="OmpR/PhoB-type" evidence="9">
    <location>
        <begin position="126"/>
        <end position="224"/>
    </location>
</feature>
<dbReference type="PANTHER" id="PTHR48111:SF22">
    <property type="entry name" value="REGULATOR OF RPOS"/>
    <property type="match status" value="1"/>
</dbReference>
<evidence type="ECO:0000256" key="2">
    <source>
        <dbReference type="ARBA" id="ARBA00023012"/>
    </source>
</evidence>
<dbReference type="Proteomes" id="UP000070355">
    <property type="component" value="Unassembled WGS sequence"/>
</dbReference>
<evidence type="ECO:0000256" key="7">
    <source>
        <dbReference type="PROSITE-ProRule" id="PRU01091"/>
    </source>
</evidence>
<dbReference type="GO" id="GO:0006355">
    <property type="term" value="P:regulation of DNA-templated transcription"/>
    <property type="evidence" value="ECO:0007669"/>
    <property type="project" value="InterPro"/>
</dbReference>
<keyword evidence="1 6" id="KW-0597">Phosphoprotein</keyword>
<dbReference type="PATRIC" id="fig|1379.3.peg.303"/>
<accession>A0A134A5X1</accession>
<organism evidence="10 11">
    <name type="scientific">Gemella haemolysans</name>
    <dbReference type="NCBI Taxonomy" id="1379"/>
    <lineage>
        <taxon>Bacteria</taxon>
        <taxon>Bacillati</taxon>
        <taxon>Bacillota</taxon>
        <taxon>Bacilli</taxon>
        <taxon>Bacillales</taxon>
        <taxon>Gemellaceae</taxon>
        <taxon>Gemella</taxon>
    </lineage>
</organism>
<gene>
    <name evidence="10" type="ORF">HMPREF3186_00307</name>
</gene>
<evidence type="ECO:0000256" key="4">
    <source>
        <dbReference type="ARBA" id="ARBA00023125"/>
    </source>
</evidence>
<protein>
    <submittedName>
        <fullName evidence="10">Response regulator receiver domain protein</fullName>
    </submittedName>
</protein>
<evidence type="ECO:0000313" key="11">
    <source>
        <dbReference type="Proteomes" id="UP000070355"/>
    </source>
</evidence>
<feature type="domain" description="Response regulatory" evidence="8">
    <location>
        <begin position="3"/>
        <end position="117"/>
    </location>
</feature>
<feature type="modified residue" description="4-aspartylphosphate" evidence="6">
    <location>
        <position position="51"/>
    </location>
</feature>
<dbReference type="GO" id="GO:0000976">
    <property type="term" value="F:transcription cis-regulatory region binding"/>
    <property type="evidence" value="ECO:0007669"/>
    <property type="project" value="TreeGrafter"/>
</dbReference>
<evidence type="ECO:0000259" key="8">
    <source>
        <dbReference type="PROSITE" id="PS50110"/>
    </source>
</evidence>
<dbReference type="GO" id="GO:0005829">
    <property type="term" value="C:cytosol"/>
    <property type="evidence" value="ECO:0007669"/>
    <property type="project" value="TreeGrafter"/>
</dbReference>
<dbReference type="InterPro" id="IPR011006">
    <property type="entry name" value="CheY-like_superfamily"/>
</dbReference>
<dbReference type="InterPro" id="IPR001789">
    <property type="entry name" value="Sig_transdc_resp-reg_receiver"/>
</dbReference>
<dbReference type="Gene3D" id="1.10.10.10">
    <property type="entry name" value="Winged helix-like DNA-binding domain superfamily/Winged helix DNA-binding domain"/>
    <property type="match status" value="1"/>
</dbReference>
<reference evidence="11" key="1">
    <citation type="submission" date="2016-01" db="EMBL/GenBank/DDBJ databases">
        <authorList>
            <person name="Mitreva M."/>
            <person name="Pepin K.H."/>
            <person name="Mihindukulasuriya K.A."/>
            <person name="Fulton R."/>
            <person name="Fronick C."/>
            <person name="O'Laughlin M."/>
            <person name="Miner T."/>
            <person name="Herter B."/>
            <person name="Rosa B.A."/>
            <person name="Cordes M."/>
            <person name="Tomlinson C."/>
            <person name="Wollam A."/>
            <person name="Palsikar V.B."/>
            <person name="Mardis E.R."/>
            <person name="Wilson R.K."/>
        </authorList>
    </citation>
    <scope>NUCLEOTIDE SEQUENCE [LARGE SCALE GENOMIC DNA]</scope>
    <source>
        <strain evidence="11">DNF01167</strain>
    </source>
</reference>
<evidence type="ECO:0000259" key="9">
    <source>
        <dbReference type="PROSITE" id="PS51755"/>
    </source>
</evidence>
<dbReference type="PANTHER" id="PTHR48111">
    <property type="entry name" value="REGULATOR OF RPOS"/>
    <property type="match status" value="1"/>
</dbReference>
<dbReference type="PROSITE" id="PS51755">
    <property type="entry name" value="OMPR_PHOB"/>
    <property type="match status" value="1"/>
</dbReference>
<dbReference type="Gene3D" id="3.40.50.2300">
    <property type="match status" value="1"/>
</dbReference>
<keyword evidence="5" id="KW-0804">Transcription</keyword>
<dbReference type="OrthoDB" id="9790442at2"/>
<dbReference type="Pfam" id="PF00486">
    <property type="entry name" value="Trans_reg_C"/>
    <property type="match status" value="1"/>
</dbReference>
<dbReference type="Pfam" id="PF00072">
    <property type="entry name" value="Response_reg"/>
    <property type="match status" value="1"/>
</dbReference>
<evidence type="ECO:0000256" key="1">
    <source>
        <dbReference type="ARBA" id="ARBA00022553"/>
    </source>
</evidence>
<comment type="caution">
    <text evidence="10">The sequence shown here is derived from an EMBL/GenBank/DDBJ whole genome shotgun (WGS) entry which is preliminary data.</text>
</comment>
<dbReference type="InterPro" id="IPR001867">
    <property type="entry name" value="OmpR/PhoB-type_DNA-bd"/>
</dbReference>
<dbReference type="RefSeq" id="WP_060913599.1">
    <property type="nucleotide sequence ID" value="NZ_JAGZGJ010000002.1"/>
</dbReference>
<evidence type="ECO:0000256" key="3">
    <source>
        <dbReference type="ARBA" id="ARBA00023015"/>
    </source>
</evidence>
<dbReference type="PROSITE" id="PS50110">
    <property type="entry name" value="RESPONSE_REGULATORY"/>
    <property type="match status" value="1"/>
</dbReference>
<keyword evidence="3" id="KW-0805">Transcription regulation</keyword>
<dbReference type="InterPro" id="IPR036388">
    <property type="entry name" value="WH-like_DNA-bd_sf"/>
</dbReference>
<dbReference type="GO" id="GO:0032993">
    <property type="term" value="C:protein-DNA complex"/>
    <property type="evidence" value="ECO:0007669"/>
    <property type="project" value="TreeGrafter"/>
</dbReference>
<keyword evidence="2" id="KW-0902">Two-component regulatory system</keyword>
<dbReference type="InterPro" id="IPR039420">
    <property type="entry name" value="WalR-like"/>
</dbReference>
<feature type="DNA-binding region" description="OmpR/PhoB-type" evidence="7">
    <location>
        <begin position="126"/>
        <end position="224"/>
    </location>
</feature>
<evidence type="ECO:0000256" key="6">
    <source>
        <dbReference type="PROSITE-ProRule" id="PRU00169"/>
    </source>
</evidence>